<organism evidence="2 3">
    <name type="scientific">Pseudanabaena mucicola FACHB-723</name>
    <dbReference type="NCBI Taxonomy" id="2692860"/>
    <lineage>
        <taxon>Bacteria</taxon>
        <taxon>Bacillati</taxon>
        <taxon>Cyanobacteriota</taxon>
        <taxon>Cyanophyceae</taxon>
        <taxon>Pseudanabaenales</taxon>
        <taxon>Pseudanabaenaceae</taxon>
        <taxon>Pseudanabaena</taxon>
    </lineage>
</organism>
<keyword evidence="1" id="KW-0175">Coiled coil</keyword>
<accession>A0ABR7ZTV4</accession>
<dbReference type="EMBL" id="JACJQB010000002">
    <property type="protein sequence ID" value="MBD2186957.1"/>
    <property type="molecule type" value="Genomic_DNA"/>
</dbReference>
<evidence type="ECO:0000313" key="3">
    <source>
        <dbReference type="Proteomes" id="UP000642094"/>
    </source>
</evidence>
<evidence type="ECO:0000256" key="1">
    <source>
        <dbReference type="SAM" id="Coils"/>
    </source>
</evidence>
<keyword evidence="3" id="KW-1185">Reference proteome</keyword>
<name>A0ABR7ZTV4_9CYAN</name>
<protein>
    <submittedName>
        <fullName evidence="2">Uncharacterized protein</fullName>
    </submittedName>
</protein>
<sequence>MNRLKRDTALQEVEIEAVTVSDDEELDAILGVDSAERKAIAEITNMVLDGDLDIFAENWALGDGDADGINDNETNDQTATLTADRNRLQEELDKLRSQYEFECEYVDQLEKEIMSVSDDRDRQVKELTTQIEQLQCQNTALDISQQTLTAELEATQALLKESTKTLELAQTKLSEVTTQRDQFEEELIKHLSNQAQLHQSLRGLENEYVSDLTKVQELEQQIEELQNQVLQQASRASEYEAAIQHWKEQSVRHQHHALQLSGALDRLLEEKPVRHLVSPLEALTTTDHGFGQSLMVNEPRNDARNEVPLRSQRNSAKVDLPAFLVRHR</sequence>
<reference evidence="2 3" key="1">
    <citation type="journal article" date="2020" name="ISME J.">
        <title>Comparative genomics reveals insights into cyanobacterial evolution and habitat adaptation.</title>
        <authorList>
            <person name="Chen M.Y."/>
            <person name="Teng W.K."/>
            <person name="Zhao L."/>
            <person name="Hu C.X."/>
            <person name="Zhou Y.K."/>
            <person name="Han B.P."/>
            <person name="Song L.R."/>
            <person name="Shu W.S."/>
        </authorList>
    </citation>
    <scope>NUCLEOTIDE SEQUENCE [LARGE SCALE GENOMIC DNA]</scope>
    <source>
        <strain evidence="2 3">FACHB-723</strain>
    </source>
</reference>
<dbReference type="RefSeq" id="WP_190401839.1">
    <property type="nucleotide sequence ID" value="NZ_JACJQB010000002.1"/>
</dbReference>
<gene>
    <name evidence="2" type="ORF">H6F41_02210</name>
</gene>
<evidence type="ECO:0000313" key="2">
    <source>
        <dbReference type="EMBL" id="MBD2186957.1"/>
    </source>
</evidence>
<proteinExistence type="predicted"/>
<feature type="coiled-coil region" evidence="1">
    <location>
        <begin position="78"/>
        <end position="242"/>
    </location>
</feature>
<dbReference type="Proteomes" id="UP000642094">
    <property type="component" value="Unassembled WGS sequence"/>
</dbReference>
<comment type="caution">
    <text evidence="2">The sequence shown here is derived from an EMBL/GenBank/DDBJ whole genome shotgun (WGS) entry which is preliminary data.</text>
</comment>